<dbReference type="OrthoDB" id="10425423at2759"/>
<dbReference type="Proteomes" id="UP000887116">
    <property type="component" value="Unassembled WGS sequence"/>
</dbReference>
<evidence type="ECO:0000313" key="2">
    <source>
        <dbReference type="Proteomes" id="UP000887116"/>
    </source>
</evidence>
<comment type="caution">
    <text evidence="1">The sequence shown here is derived from an EMBL/GenBank/DDBJ whole genome shotgun (WGS) entry which is preliminary data.</text>
</comment>
<proteinExistence type="predicted"/>
<evidence type="ECO:0000313" key="1">
    <source>
        <dbReference type="EMBL" id="GFR06139.1"/>
    </source>
</evidence>
<accession>A0A8X6HMV2</accession>
<name>A0A8X6HMV2_TRICU</name>
<keyword evidence="2" id="KW-1185">Reference proteome</keyword>
<protein>
    <submittedName>
        <fullName evidence="1">Uncharacterized protein</fullName>
    </submittedName>
</protein>
<dbReference type="AlphaFoldDB" id="A0A8X6HMV2"/>
<reference evidence="1" key="1">
    <citation type="submission" date="2020-07" db="EMBL/GenBank/DDBJ databases">
        <title>Multicomponent nature underlies the extraordinary mechanical properties of spider dragline silk.</title>
        <authorList>
            <person name="Kono N."/>
            <person name="Nakamura H."/>
            <person name="Mori M."/>
            <person name="Yoshida Y."/>
            <person name="Ohtoshi R."/>
            <person name="Malay A.D."/>
            <person name="Moran D.A.P."/>
            <person name="Tomita M."/>
            <person name="Numata K."/>
            <person name="Arakawa K."/>
        </authorList>
    </citation>
    <scope>NUCLEOTIDE SEQUENCE</scope>
</reference>
<dbReference type="EMBL" id="BMAO01035807">
    <property type="protein sequence ID" value="GFR06139.1"/>
    <property type="molecule type" value="Genomic_DNA"/>
</dbReference>
<organism evidence="1 2">
    <name type="scientific">Trichonephila clavata</name>
    <name type="common">Joro spider</name>
    <name type="synonym">Nephila clavata</name>
    <dbReference type="NCBI Taxonomy" id="2740835"/>
    <lineage>
        <taxon>Eukaryota</taxon>
        <taxon>Metazoa</taxon>
        <taxon>Ecdysozoa</taxon>
        <taxon>Arthropoda</taxon>
        <taxon>Chelicerata</taxon>
        <taxon>Arachnida</taxon>
        <taxon>Araneae</taxon>
        <taxon>Araneomorphae</taxon>
        <taxon>Entelegynae</taxon>
        <taxon>Araneoidea</taxon>
        <taxon>Nephilidae</taxon>
        <taxon>Trichonephila</taxon>
    </lineage>
</organism>
<gene>
    <name evidence="1" type="ORF">TNCT_6871</name>
</gene>
<sequence length="109" mass="12325">MLKNFFFSEPFLNGIIPYPPAAVSTWPKQNGKGFVPTSLSSVLLEEKGYNLQWSSLIVLEWGSRAESVSISVARGIFEKSGSATIWSHQTEEFVRRDAQTFARWSLRIL</sequence>